<reference evidence="5" key="1">
    <citation type="submission" date="2018-05" db="EMBL/GenBank/DDBJ databases">
        <authorList>
            <person name="Lanie J.A."/>
            <person name="Ng W.-L."/>
            <person name="Kazmierczak K.M."/>
            <person name="Andrzejewski T.M."/>
            <person name="Davidsen T.M."/>
            <person name="Wayne K.J."/>
            <person name="Tettelin H."/>
            <person name="Glass J.I."/>
            <person name="Rusch D."/>
            <person name="Podicherti R."/>
            <person name="Tsui H.-C.T."/>
            <person name="Winkler M.E."/>
        </authorList>
    </citation>
    <scope>NUCLEOTIDE SEQUENCE</scope>
</reference>
<evidence type="ECO:0000313" key="5">
    <source>
        <dbReference type="EMBL" id="SVD81068.1"/>
    </source>
</evidence>
<keyword evidence="1" id="KW-0238">DNA-binding</keyword>
<dbReference type="SUPFAM" id="SSF47823">
    <property type="entry name" value="lambda integrase-like, N-terminal domain"/>
    <property type="match status" value="1"/>
</dbReference>
<dbReference type="GO" id="GO:0006310">
    <property type="term" value="P:DNA recombination"/>
    <property type="evidence" value="ECO:0007669"/>
    <property type="project" value="UniProtKB-KW"/>
</dbReference>
<dbReference type="InterPro" id="IPR010998">
    <property type="entry name" value="Integrase_recombinase_N"/>
</dbReference>
<evidence type="ECO:0008006" key="6">
    <source>
        <dbReference type="Google" id="ProtNLM"/>
    </source>
</evidence>
<evidence type="ECO:0000259" key="3">
    <source>
        <dbReference type="PROSITE" id="PS51898"/>
    </source>
</evidence>
<protein>
    <recommendedName>
        <fullName evidence="6">Tyr recombinase domain-containing protein</fullName>
    </recommendedName>
</protein>
<dbReference type="InterPro" id="IPR013762">
    <property type="entry name" value="Integrase-like_cat_sf"/>
</dbReference>
<dbReference type="GO" id="GO:0003677">
    <property type="term" value="F:DNA binding"/>
    <property type="evidence" value="ECO:0007669"/>
    <property type="project" value="UniProtKB-KW"/>
</dbReference>
<dbReference type="PROSITE" id="PS51898">
    <property type="entry name" value="TYR_RECOMBINASE"/>
    <property type="match status" value="1"/>
</dbReference>
<dbReference type="PROSITE" id="PS51900">
    <property type="entry name" value="CB"/>
    <property type="match status" value="1"/>
</dbReference>
<accession>A0A382YEY0</accession>
<dbReference type="GO" id="GO:0015074">
    <property type="term" value="P:DNA integration"/>
    <property type="evidence" value="ECO:0007669"/>
    <property type="project" value="InterPro"/>
</dbReference>
<feature type="domain" description="Tyr recombinase" evidence="3">
    <location>
        <begin position="86"/>
        <end position="264"/>
    </location>
</feature>
<dbReference type="PANTHER" id="PTHR30349">
    <property type="entry name" value="PHAGE INTEGRASE-RELATED"/>
    <property type="match status" value="1"/>
</dbReference>
<dbReference type="Pfam" id="PF00589">
    <property type="entry name" value="Phage_integrase"/>
    <property type="match status" value="1"/>
</dbReference>
<dbReference type="AlphaFoldDB" id="A0A382YEY0"/>
<dbReference type="EMBL" id="UINC01174775">
    <property type="protein sequence ID" value="SVD81068.1"/>
    <property type="molecule type" value="Genomic_DNA"/>
</dbReference>
<name>A0A382YEY0_9ZZZZ</name>
<dbReference type="InterPro" id="IPR002104">
    <property type="entry name" value="Integrase_catalytic"/>
</dbReference>
<dbReference type="Gene3D" id="1.10.150.130">
    <property type="match status" value="1"/>
</dbReference>
<dbReference type="Gene3D" id="1.10.443.10">
    <property type="entry name" value="Intergrase catalytic core"/>
    <property type="match status" value="1"/>
</dbReference>
<dbReference type="SUPFAM" id="SSF56349">
    <property type="entry name" value="DNA breaking-rejoining enzymes"/>
    <property type="match status" value="1"/>
</dbReference>
<gene>
    <name evidence="5" type="ORF">METZ01_LOCUS433922</name>
</gene>
<sequence>YGNDLKQLEAFCLLDGSVSLNVWWKKFNSTKIKMYKIHLKNKQYLGSTINRKLASMKSFFLFLNEQDLMDTNPTQNVRLEKFGTHRSPEYLTVEEVIKLIDGCSENDQIQIRNKAMVGLMYSSGLRVSELVSLNIIDVNFKDGWVRCIGKGSKERLVPIYKSALTHLKLYLTESRPALKTKYTKDSLFVTVRGKRMTRQEFWSVLKDMASKAGITKTVSPHTIRHTFATHLLQGGADLLYVKELLGHSDIDTTQAYTHLSSEHI</sequence>
<feature type="non-terminal residue" evidence="5">
    <location>
        <position position="1"/>
    </location>
</feature>
<evidence type="ECO:0000259" key="4">
    <source>
        <dbReference type="PROSITE" id="PS51900"/>
    </source>
</evidence>
<evidence type="ECO:0000256" key="1">
    <source>
        <dbReference type="ARBA" id="ARBA00023125"/>
    </source>
</evidence>
<feature type="domain" description="Core-binding (CB)" evidence="4">
    <location>
        <begin position="1"/>
        <end position="64"/>
    </location>
</feature>
<keyword evidence="2" id="KW-0233">DNA recombination</keyword>
<dbReference type="InterPro" id="IPR050090">
    <property type="entry name" value="Tyrosine_recombinase_XerCD"/>
</dbReference>
<organism evidence="5">
    <name type="scientific">marine metagenome</name>
    <dbReference type="NCBI Taxonomy" id="408172"/>
    <lineage>
        <taxon>unclassified sequences</taxon>
        <taxon>metagenomes</taxon>
        <taxon>ecological metagenomes</taxon>
    </lineage>
</organism>
<proteinExistence type="predicted"/>
<evidence type="ECO:0000256" key="2">
    <source>
        <dbReference type="ARBA" id="ARBA00023172"/>
    </source>
</evidence>
<dbReference type="InterPro" id="IPR044068">
    <property type="entry name" value="CB"/>
</dbReference>
<dbReference type="CDD" id="cd00798">
    <property type="entry name" value="INT_XerDC_C"/>
    <property type="match status" value="1"/>
</dbReference>
<dbReference type="PANTHER" id="PTHR30349:SF81">
    <property type="entry name" value="TYROSINE RECOMBINASE XERC"/>
    <property type="match status" value="1"/>
</dbReference>
<feature type="non-terminal residue" evidence="5">
    <location>
        <position position="264"/>
    </location>
</feature>
<dbReference type="InterPro" id="IPR011010">
    <property type="entry name" value="DNA_brk_join_enz"/>
</dbReference>